<keyword evidence="2" id="KW-1185">Reference proteome</keyword>
<dbReference type="AlphaFoldDB" id="A0A6L9XVU5"/>
<dbReference type="RefSeq" id="WP_163288598.1">
    <property type="nucleotide sequence ID" value="NZ_JAAGWY010000001.1"/>
</dbReference>
<dbReference type="EMBL" id="JAAGWY010000001">
    <property type="protein sequence ID" value="NEN05375.1"/>
    <property type="molecule type" value="Genomic_DNA"/>
</dbReference>
<organism evidence="1 2">
    <name type="scientific">Leifsonia tongyongensis</name>
    <dbReference type="NCBI Taxonomy" id="1268043"/>
    <lineage>
        <taxon>Bacteria</taxon>
        <taxon>Bacillati</taxon>
        <taxon>Actinomycetota</taxon>
        <taxon>Actinomycetes</taxon>
        <taxon>Micrococcales</taxon>
        <taxon>Microbacteriaceae</taxon>
        <taxon>Leifsonia</taxon>
    </lineage>
</organism>
<name>A0A6L9XVU5_9MICO</name>
<proteinExistence type="predicted"/>
<comment type="caution">
    <text evidence="1">The sequence shown here is derived from an EMBL/GenBank/DDBJ whole genome shotgun (WGS) entry which is preliminary data.</text>
</comment>
<sequence>MAAVLRFDVPDDSQSVELQAMLQERSADELVADITGIESAHPLFTPLVETFRSVQAAE</sequence>
<gene>
    <name evidence="1" type="ORF">G3T36_05770</name>
</gene>
<accession>A0A6L9XVU5</accession>
<protein>
    <submittedName>
        <fullName evidence="1">Uncharacterized protein</fullName>
    </submittedName>
</protein>
<dbReference type="Proteomes" id="UP000474967">
    <property type="component" value="Unassembled WGS sequence"/>
</dbReference>
<evidence type="ECO:0000313" key="1">
    <source>
        <dbReference type="EMBL" id="NEN05375.1"/>
    </source>
</evidence>
<evidence type="ECO:0000313" key="2">
    <source>
        <dbReference type="Proteomes" id="UP000474967"/>
    </source>
</evidence>
<reference evidence="1 2" key="1">
    <citation type="journal article" date="2014" name="J. Microbiol.">
        <title>Diaminobutyricibacter tongyongensis gen. nov., sp. nov. and Homoserinibacter gongjuensis gen. nov., sp. nov. belong to the family Microbacteriaceae.</title>
        <authorList>
            <person name="Kim S.J."/>
            <person name="Ahn J.H."/>
            <person name="Weon H.Y."/>
            <person name="Hamada M."/>
            <person name="Suzuki K."/>
            <person name="Kwon S.W."/>
        </authorList>
    </citation>
    <scope>NUCLEOTIDE SEQUENCE [LARGE SCALE GENOMIC DNA]</scope>
    <source>
        <strain evidence="1 2">NBRC 108724</strain>
    </source>
</reference>